<organism evidence="1 2">
    <name type="scientific">Bradyrhizobium campsiandrae</name>
    <dbReference type="NCBI Taxonomy" id="1729892"/>
    <lineage>
        <taxon>Bacteria</taxon>
        <taxon>Pseudomonadati</taxon>
        <taxon>Pseudomonadota</taxon>
        <taxon>Alphaproteobacteria</taxon>
        <taxon>Hyphomicrobiales</taxon>
        <taxon>Nitrobacteraceae</taxon>
        <taxon>Bradyrhizobium</taxon>
    </lineage>
</organism>
<protein>
    <submittedName>
        <fullName evidence="1">Uncharacterized protein</fullName>
    </submittedName>
</protein>
<proteinExistence type="predicted"/>
<evidence type="ECO:0000313" key="1">
    <source>
        <dbReference type="EMBL" id="MBC9983239.1"/>
    </source>
</evidence>
<accession>A0ABR7UGY0</accession>
<evidence type="ECO:0000313" key="2">
    <source>
        <dbReference type="Proteomes" id="UP000639516"/>
    </source>
</evidence>
<reference evidence="1 2" key="1">
    <citation type="journal article" date="2020" name="Arch. Microbiol.">
        <title>Bradyrhizobium campsiandrae sp. nov., a nitrogen-fixing bacterial strain isolated from a native leguminous tree from the Amazon adapted to flooded conditions.</title>
        <authorList>
            <person name="Cabral Michel D."/>
            <person name="Martins da Costa E."/>
            <person name="Azarias Guimaraes A."/>
            <person name="Soares de Carvalho T."/>
            <person name="Santos de Castro Caputo P."/>
            <person name="Willems A."/>
            <person name="de Souza Moreira F.M."/>
        </authorList>
    </citation>
    <scope>NUCLEOTIDE SEQUENCE [LARGE SCALE GENOMIC DNA]</scope>
    <source>
        <strain evidence="2">INPA 384B</strain>
    </source>
</reference>
<dbReference type="RefSeq" id="WP_188106894.1">
    <property type="nucleotide sequence ID" value="NZ_JAANIH010000065.1"/>
</dbReference>
<sequence>MSAQLIYDLVPLGAIIRFSDGTPRPPDRHRKKLAAWEHRNSGGRLIRKQAERRVGNIVIGATITLHAGDYGGGGVVVLRVHRTFSVDSDLRFVVTERPRVGAVSVLSRPGEDAELVYLAGSRADAECWLQSHGYPDAVLDEVIADVPAAEVMEGRTAA</sequence>
<name>A0ABR7UGY0_9BRAD</name>
<dbReference type="EMBL" id="JAATTO010000064">
    <property type="protein sequence ID" value="MBC9983239.1"/>
    <property type="molecule type" value="Genomic_DNA"/>
</dbReference>
<comment type="caution">
    <text evidence="1">The sequence shown here is derived from an EMBL/GenBank/DDBJ whole genome shotgun (WGS) entry which is preliminary data.</text>
</comment>
<dbReference type="PIRSF" id="PIRSF036055">
    <property type="entry name" value="UCP036055"/>
    <property type="match status" value="1"/>
</dbReference>
<gene>
    <name evidence="1" type="ORF">HA482_34140</name>
</gene>
<dbReference type="InterPro" id="IPR017042">
    <property type="entry name" value="UCP036055"/>
</dbReference>
<dbReference type="Proteomes" id="UP000639516">
    <property type="component" value="Unassembled WGS sequence"/>
</dbReference>
<keyword evidence="2" id="KW-1185">Reference proteome</keyword>